<sequence length="426" mass="49509">MNEYVYSFALQTYAFLIRRVSWWNPKARQWVQGRKSIFSHLSETIGDNTDPLAWFHCASLGEFEQARPVIEEFKKRYPAYKILLTFFSPSGFEIRKNYSEANYVFYLPLDTKENALKFIKIVKPSIAFFAKYEFWYHYLTQLNREDIPAISFSAIFRQDQVFFKKYGKFFRNTLKEFEHIFVQNQQSASLLKTIGVQQVSVAGDTRFDRVKTICDQKKDLPLVEKFKNGQKLLVIGSSWPQDMEVLAPFLNQFTEPLKIIIAPHEIHEDQLATLQKQLQKKSIRFSQAQENTLAEYNVLIIDNIGMLSSLYQYGDFAYIGGAFGKGLHNILEAATFGMPIFFGPTYHKFQEARNLIEHTAAISVATTEEFAQQFTLVYQQENIRLEKARIARHYVEKNTGATKKILDYCQKLLPAIRSTHKSSGNF</sequence>
<evidence type="ECO:0000256" key="3">
    <source>
        <dbReference type="ARBA" id="ARBA00019077"/>
    </source>
</evidence>
<keyword evidence="7" id="KW-1003">Cell membrane</keyword>
<name>A0ABT8RCC3_9BACT</name>
<keyword evidence="7" id="KW-0472">Membrane</keyword>
<comment type="similarity">
    <text evidence="7">Belongs to the glycosyltransferase group 1 family.</text>
</comment>
<dbReference type="EC" id="2.4.99.12" evidence="2 7"/>
<dbReference type="InterPro" id="IPR038107">
    <property type="entry name" value="Glycos_transf_N_sf"/>
</dbReference>
<comment type="pathway">
    <text evidence="1 7">Bacterial outer membrane biogenesis; LPS core biosynthesis.</text>
</comment>
<keyword evidence="11" id="KW-1185">Reference proteome</keyword>
<dbReference type="EMBL" id="JAUKPO010000011">
    <property type="protein sequence ID" value="MDO1448345.1"/>
    <property type="molecule type" value="Genomic_DNA"/>
</dbReference>
<evidence type="ECO:0000313" key="11">
    <source>
        <dbReference type="Proteomes" id="UP001168528"/>
    </source>
</evidence>
<dbReference type="RefSeq" id="WP_302039147.1">
    <property type="nucleotide sequence ID" value="NZ_JAUKPO010000011.1"/>
</dbReference>
<evidence type="ECO:0000313" key="10">
    <source>
        <dbReference type="EMBL" id="MDO1448345.1"/>
    </source>
</evidence>
<evidence type="ECO:0000259" key="9">
    <source>
        <dbReference type="Pfam" id="PF04413"/>
    </source>
</evidence>
<feature type="domain" description="3-deoxy-D-manno-octulosonic-acid transferase N-terminal" evidence="9">
    <location>
        <begin position="47"/>
        <end position="208"/>
    </location>
</feature>
<comment type="subcellular location">
    <subcellularLocation>
        <location evidence="7">Cell membrane</location>
    </subcellularLocation>
</comment>
<dbReference type="Gene3D" id="3.40.50.2000">
    <property type="entry name" value="Glycogen Phosphorylase B"/>
    <property type="match status" value="1"/>
</dbReference>
<keyword evidence="4 7" id="KW-0808">Transferase</keyword>
<protein>
    <recommendedName>
        <fullName evidence="3 7">3-deoxy-D-manno-octulosonic acid transferase</fullName>
        <shortName evidence="7">Kdo transferase</shortName>
        <ecNumber evidence="2 7">2.4.99.12</ecNumber>
    </recommendedName>
    <alternativeName>
        <fullName evidence="5 7">Lipid IV(A) 3-deoxy-D-manno-octulosonic acid transferase</fullName>
    </alternativeName>
</protein>
<comment type="function">
    <text evidence="7">Involved in lipopolysaccharide (LPS) biosynthesis. Catalyzes the transfer of 3-deoxy-D-manno-octulosonate (Kdo) residue(s) from CMP-Kdo to lipid IV(A), the tetraacyldisaccharide-1,4'-bisphosphate precursor of lipid A.</text>
</comment>
<evidence type="ECO:0000256" key="1">
    <source>
        <dbReference type="ARBA" id="ARBA00004713"/>
    </source>
</evidence>
<evidence type="ECO:0000256" key="4">
    <source>
        <dbReference type="ARBA" id="ARBA00022679"/>
    </source>
</evidence>
<evidence type="ECO:0000256" key="6">
    <source>
        <dbReference type="ARBA" id="ARBA00049183"/>
    </source>
</evidence>
<evidence type="ECO:0000256" key="5">
    <source>
        <dbReference type="ARBA" id="ARBA00031445"/>
    </source>
</evidence>
<dbReference type="Proteomes" id="UP001168528">
    <property type="component" value="Unassembled WGS sequence"/>
</dbReference>
<dbReference type="InterPro" id="IPR007507">
    <property type="entry name" value="Glycos_transf_N"/>
</dbReference>
<dbReference type="Pfam" id="PF04413">
    <property type="entry name" value="Glycos_transf_N"/>
    <property type="match status" value="1"/>
</dbReference>
<accession>A0ABT8RCC3</accession>
<comment type="catalytic activity">
    <reaction evidence="6 7">
        <text>lipid IVA (E. coli) + CMP-3-deoxy-beta-D-manno-octulosonate = alpha-Kdo-(2-&gt;6)-lipid IVA (E. coli) + CMP + H(+)</text>
        <dbReference type="Rhea" id="RHEA:28066"/>
        <dbReference type="ChEBI" id="CHEBI:15378"/>
        <dbReference type="ChEBI" id="CHEBI:58603"/>
        <dbReference type="ChEBI" id="CHEBI:60364"/>
        <dbReference type="ChEBI" id="CHEBI:60377"/>
        <dbReference type="ChEBI" id="CHEBI:85987"/>
        <dbReference type="EC" id="2.4.99.12"/>
    </reaction>
</comment>
<dbReference type="InterPro" id="IPR039901">
    <property type="entry name" value="Kdotransferase"/>
</dbReference>
<keyword evidence="8" id="KW-0175">Coiled coil</keyword>
<dbReference type="Gene3D" id="3.40.50.11720">
    <property type="entry name" value="3-Deoxy-D-manno-octulosonic-acid transferase, N-terminal domain"/>
    <property type="match status" value="1"/>
</dbReference>
<dbReference type="PANTHER" id="PTHR42755:SF1">
    <property type="entry name" value="3-DEOXY-D-MANNO-OCTULOSONIC ACID TRANSFERASE, MITOCHONDRIAL-RELATED"/>
    <property type="match status" value="1"/>
</dbReference>
<dbReference type="SUPFAM" id="SSF53756">
    <property type="entry name" value="UDP-Glycosyltransferase/glycogen phosphorylase"/>
    <property type="match status" value="1"/>
</dbReference>
<organism evidence="10 11">
    <name type="scientific">Rhodocytophaga aerolata</name>
    <dbReference type="NCBI Taxonomy" id="455078"/>
    <lineage>
        <taxon>Bacteria</taxon>
        <taxon>Pseudomonadati</taxon>
        <taxon>Bacteroidota</taxon>
        <taxon>Cytophagia</taxon>
        <taxon>Cytophagales</taxon>
        <taxon>Rhodocytophagaceae</taxon>
        <taxon>Rhodocytophaga</taxon>
    </lineage>
</organism>
<proteinExistence type="inferred from homology"/>
<evidence type="ECO:0000256" key="2">
    <source>
        <dbReference type="ARBA" id="ARBA00012621"/>
    </source>
</evidence>
<evidence type="ECO:0000256" key="7">
    <source>
        <dbReference type="RuleBase" id="RU365103"/>
    </source>
</evidence>
<evidence type="ECO:0000256" key="8">
    <source>
        <dbReference type="SAM" id="Coils"/>
    </source>
</evidence>
<dbReference type="PANTHER" id="PTHR42755">
    <property type="entry name" value="3-DEOXY-MANNO-OCTULOSONATE CYTIDYLYLTRANSFERASE"/>
    <property type="match status" value="1"/>
</dbReference>
<feature type="coiled-coil region" evidence="8">
    <location>
        <begin position="264"/>
        <end position="291"/>
    </location>
</feature>
<reference evidence="10" key="1">
    <citation type="submission" date="2023-07" db="EMBL/GenBank/DDBJ databases">
        <title>The genome sequence of Rhodocytophaga aerolata KACC 12507.</title>
        <authorList>
            <person name="Zhang X."/>
        </authorList>
    </citation>
    <scope>NUCLEOTIDE SEQUENCE</scope>
    <source>
        <strain evidence="10">KACC 12507</strain>
    </source>
</reference>
<keyword evidence="7" id="KW-0448">Lipopolysaccharide biosynthesis</keyword>
<comment type="caution">
    <text evidence="10">The sequence shown here is derived from an EMBL/GenBank/DDBJ whole genome shotgun (WGS) entry which is preliminary data.</text>
</comment>
<gene>
    <name evidence="10" type="ORF">Q0590_18865</name>
</gene>